<dbReference type="Proteomes" id="UP000192527">
    <property type="component" value="Chromosome"/>
</dbReference>
<dbReference type="GO" id="GO:0000166">
    <property type="term" value="F:nucleotide binding"/>
    <property type="evidence" value="ECO:0007669"/>
    <property type="project" value="InterPro"/>
</dbReference>
<sequence>MINVALLSKWHVHAVDYAKEAQENPDITIELLWDEDAERGAHWAEELHVPFEKDLDAVLSNPSIDAVIVSTPTNLHKEIIIAAAKHGKHIFTEKVLAFTSKDCQDILDEVNKAGVEFMISLPRLTADYYLYAQQALDQGLLGNLTMLRCRVAHNGAVPTKENQDGWLPDRFFDEEACGGGSLIDLGAHPIYLANRLAEGNPVTVTGALKSLMNRGVDDYSAALIEYDSGAIATLETSFVSTGSPFQLELYGTEGTLLVEDRQIRVKSTHLAEENWVTPDQIPEADPMPMEQWVSSIMDGKQANIYQKDAILLTLINEAAALSHKEDRKVKLIENQIKK</sequence>
<dbReference type="Gene3D" id="3.30.360.10">
    <property type="entry name" value="Dihydrodipicolinate Reductase, domain 2"/>
    <property type="match status" value="1"/>
</dbReference>
<dbReference type="STRING" id="402384.HM131_17280"/>
<keyword evidence="5" id="KW-1185">Reference proteome</keyword>
<evidence type="ECO:0000313" key="5">
    <source>
        <dbReference type="Proteomes" id="UP000192527"/>
    </source>
</evidence>
<proteinExistence type="predicted"/>
<evidence type="ECO:0000259" key="3">
    <source>
        <dbReference type="Pfam" id="PF22725"/>
    </source>
</evidence>
<dbReference type="PANTHER" id="PTHR43818:SF11">
    <property type="entry name" value="BCDNA.GH03377"/>
    <property type="match status" value="1"/>
</dbReference>
<dbReference type="RefSeq" id="WP_085030941.1">
    <property type="nucleotide sequence ID" value="NZ_CP020772.1"/>
</dbReference>
<dbReference type="SUPFAM" id="SSF51735">
    <property type="entry name" value="NAD(P)-binding Rossmann-fold domains"/>
    <property type="match status" value="1"/>
</dbReference>
<evidence type="ECO:0000259" key="2">
    <source>
        <dbReference type="Pfam" id="PF01408"/>
    </source>
</evidence>
<dbReference type="InterPro" id="IPR000683">
    <property type="entry name" value="Gfo/Idh/MocA-like_OxRdtase_N"/>
</dbReference>
<reference evidence="4 5" key="1">
    <citation type="submission" date="2017-04" db="EMBL/GenBank/DDBJ databases">
        <title>The whole genome sequencing and assembly of Halobacillus mangrovi strain.</title>
        <authorList>
            <person name="Lee S.-J."/>
            <person name="Park M.-K."/>
            <person name="Kim J.-Y."/>
            <person name="Lee Y.-J."/>
            <person name="Yi H."/>
            <person name="Bahn Y.-S."/>
            <person name="Kim J.F."/>
            <person name="Lee D.-W."/>
        </authorList>
    </citation>
    <scope>NUCLEOTIDE SEQUENCE [LARGE SCALE GENOMIC DNA]</scope>
    <source>
        <strain evidence="4 5">KTB 131</strain>
    </source>
</reference>
<dbReference type="GO" id="GO:0016491">
    <property type="term" value="F:oxidoreductase activity"/>
    <property type="evidence" value="ECO:0007669"/>
    <property type="project" value="UniProtKB-KW"/>
</dbReference>
<feature type="domain" description="GFO/IDH/MocA-like oxidoreductase" evidence="3">
    <location>
        <begin position="129"/>
        <end position="256"/>
    </location>
</feature>
<feature type="domain" description="Gfo/Idh/MocA-like oxidoreductase N-terminal" evidence="2">
    <location>
        <begin position="18"/>
        <end position="119"/>
    </location>
</feature>
<organism evidence="4 5">
    <name type="scientific">Halobacillus mangrovi</name>
    <dbReference type="NCBI Taxonomy" id="402384"/>
    <lineage>
        <taxon>Bacteria</taxon>
        <taxon>Bacillati</taxon>
        <taxon>Bacillota</taxon>
        <taxon>Bacilli</taxon>
        <taxon>Bacillales</taxon>
        <taxon>Bacillaceae</taxon>
        <taxon>Halobacillus</taxon>
    </lineage>
</organism>
<dbReference type="OrthoDB" id="9815825at2"/>
<dbReference type="InterPro" id="IPR050463">
    <property type="entry name" value="Gfo/Idh/MocA_oxidrdct_glycsds"/>
</dbReference>
<evidence type="ECO:0000313" key="4">
    <source>
        <dbReference type="EMBL" id="ARI78482.1"/>
    </source>
</evidence>
<dbReference type="EMBL" id="CP020772">
    <property type="protein sequence ID" value="ARI78482.1"/>
    <property type="molecule type" value="Genomic_DNA"/>
</dbReference>
<gene>
    <name evidence="4" type="ORF">HM131_17280</name>
</gene>
<dbReference type="InterPro" id="IPR055170">
    <property type="entry name" value="GFO_IDH_MocA-like_dom"/>
</dbReference>
<dbReference type="Pfam" id="PF22725">
    <property type="entry name" value="GFO_IDH_MocA_C3"/>
    <property type="match status" value="1"/>
</dbReference>
<accession>A0A1W5ZYX3</accession>
<dbReference type="InterPro" id="IPR036291">
    <property type="entry name" value="NAD(P)-bd_dom_sf"/>
</dbReference>
<dbReference type="AlphaFoldDB" id="A0A1W5ZYX3"/>
<dbReference type="PANTHER" id="PTHR43818">
    <property type="entry name" value="BCDNA.GH03377"/>
    <property type="match status" value="1"/>
</dbReference>
<protein>
    <submittedName>
        <fullName evidence="4">Dehydrogenase</fullName>
    </submittedName>
</protein>
<dbReference type="KEGG" id="hmn:HM131_17280"/>
<evidence type="ECO:0000256" key="1">
    <source>
        <dbReference type="ARBA" id="ARBA00023002"/>
    </source>
</evidence>
<dbReference type="Gene3D" id="3.40.50.720">
    <property type="entry name" value="NAD(P)-binding Rossmann-like Domain"/>
    <property type="match status" value="1"/>
</dbReference>
<keyword evidence="1" id="KW-0560">Oxidoreductase</keyword>
<dbReference type="Pfam" id="PF01408">
    <property type="entry name" value="GFO_IDH_MocA"/>
    <property type="match status" value="1"/>
</dbReference>
<dbReference type="SUPFAM" id="SSF55347">
    <property type="entry name" value="Glyceraldehyde-3-phosphate dehydrogenase-like, C-terminal domain"/>
    <property type="match status" value="1"/>
</dbReference>
<name>A0A1W5ZYX3_9BACI</name>